<dbReference type="AlphaFoldDB" id="A0A8H7Q3Y6"/>
<evidence type="ECO:0000313" key="2">
    <source>
        <dbReference type="Proteomes" id="UP000612746"/>
    </source>
</evidence>
<gene>
    <name evidence="1" type="ORF">INT44_002475</name>
</gene>
<reference evidence="1" key="1">
    <citation type="submission" date="2020-12" db="EMBL/GenBank/DDBJ databases">
        <title>Metabolic potential, ecology and presence of endohyphal bacteria is reflected in genomic diversity of Mucoromycotina.</title>
        <authorList>
            <person name="Muszewska A."/>
            <person name="Okrasinska A."/>
            <person name="Steczkiewicz K."/>
            <person name="Drgas O."/>
            <person name="Orlowska M."/>
            <person name="Perlinska-Lenart U."/>
            <person name="Aleksandrzak-Piekarczyk T."/>
            <person name="Szatraj K."/>
            <person name="Zielenkiewicz U."/>
            <person name="Pilsyk S."/>
            <person name="Malc E."/>
            <person name="Mieczkowski P."/>
            <person name="Kruszewska J.S."/>
            <person name="Biernat P."/>
            <person name="Pawlowska J."/>
        </authorList>
    </citation>
    <scope>NUCLEOTIDE SEQUENCE</scope>
    <source>
        <strain evidence="1">WA0000051536</strain>
    </source>
</reference>
<accession>A0A8H7Q3Y6</accession>
<comment type="caution">
    <text evidence="1">The sequence shown here is derived from an EMBL/GenBank/DDBJ whole genome shotgun (WGS) entry which is preliminary data.</text>
</comment>
<dbReference type="Proteomes" id="UP000612746">
    <property type="component" value="Unassembled WGS sequence"/>
</dbReference>
<proteinExistence type="predicted"/>
<protein>
    <submittedName>
        <fullName evidence="1">Uncharacterized protein</fullName>
    </submittedName>
</protein>
<sequence>MTTTEPQVDHHHIDHPSVKGAVTHYTDGADESSHEYLSMFARAFEKGGDTQSKTTVSIDRISAAAACEAWYSYERHASLEKFDDDKQRSLDYMVGFAMAGK</sequence>
<dbReference type="OrthoDB" id="9895617at2759"/>
<name>A0A8H7Q3Y6_9FUNG</name>
<dbReference type="EMBL" id="JAEPRA010000005">
    <property type="protein sequence ID" value="KAG2185682.1"/>
    <property type="molecule type" value="Genomic_DNA"/>
</dbReference>
<keyword evidence="2" id="KW-1185">Reference proteome</keyword>
<evidence type="ECO:0000313" key="1">
    <source>
        <dbReference type="EMBL" id="KAG2185682.1"/>
    </source>
</evidence>
<organism evidence="1 2">
    <name type="scientific">Umbelopsis vinacea</name>
    <dbReference type="NCBI Taxonomy" id="44442"/>
    <lineage>
        <taxon>Eukaryota</taxon>
        <taxon>Fungi</taxon>
        <taxon>Fungi incertae sedis</taxon>
        <taxon>Mucoromycota</taxon>
        <taxon>Mucoromycotina</taxon>
        <taxon>Umbelopsidomycetes</taxon>
        <taxon>Umbelopsidales</taxon>
        <taxon>Umbelopsidaceae</taxon>
        <taxon>Umbelopsis</taxon>
    </lineage>
</organism>